<evidence type="ECO:0000259" key="7">
    <source>
        <dbReference type="SMART" id="SM00852"/>
    </source>
</evidence>
<protein>
    <recommendedName>
        <fullName evidence="6">Molybdopterin molybdenumtransferase</fullName>
        <ecNumber evidence="6">2.10.1.1</ecNumber>
    </recommendedName>
</protein>
<dbReference type="SUPFAM" id="SSF63867">
    <property type="entry name" value="MoeA C-terminal domain-like"/>
    <property type="match status" value="1"/>
</dbReference>
<dbReference type="RefSeq" id="WP_319843508.1">
    <property type="nucleotide sequence ID" value="NZ_JAXAFJ010000002.1"/>
</dbReference>
<evidence type="ECO:0000256" key="2">
    <source>
        <dbReference type="ARBA" id="ARBA00005046"/>
    </source>
</evidence>
<comment type="cofactor">
    <cofactor evidence="6">
        <name>Mg(2+)</name>
        <dbReference type="ChEBI" id="CHEBI:18420"/>
    </cofactor>
</comment>
<comment type="caution">
    <text evidence="8">The sequence shown here is derived from an EMBL/GenBank/DDBJ whole genome shotgun (WGS) entry which is preliminary data.</text>
</comment>
<keyword evidence="6" id="KW-0500">Molybdenum</keyword>
<dbReference type="SMART" id="SM00852">
    <property type="entry name" value="MoCF_biosynth"/>
    <property type="match status" value="1"/>
</dbReference>
<dbReference type="Gene3D" id="2.40.340.10">
    <property type="entry name" value="MoeA, C-terminal, domain IV"/>
    <property type="match status" value="1"/>
</dbReference>
<organism evidence="8 9">
    <name type="scientific">Terrihabitans rhizophilus</name>
    <dbReference type="NCBI Taxonomy" id="3092662"/>
    <lineage>
        <taxon>Bacteria</taxon>
        <taxon>Pseudomonadati</taxon>
        <taxon>Pseudomonadota</taxon>
        <taxon>Alphaproteobacteria</taxon>
        <taxon>Hyphomicrobiales</taxon>
        <taxon>Terrihabitans</taxon>
    </lineage>
</organism>
<evidence type="ECO:0000256" key="1">
    <source>
        <dbReference type="ARBA" id="ARBA00002901"/>
    </source>
</evidence>
<dbReference type="InterPro" id="IPR036688">
    <property type="entry name" value="MoeA_C_domain_IV_sf"/>
</dbReference>
<dbReference type="SUPFAM" id="SSF63882">
    <property type="entry name" value="MoeA N-terminal region -like"/>
    <property type="match status" value="1"/>
</dbReference>
<dbReference type="InterPro" id="IPR005111">
    <property type="entry name" value="MoeA_C_domain_IV"/>
</dbReference>
<dbReference type="InterPro" id="IPR036425">
    <property type="entry name" value="MoaB/Mog-like_dom_sf"/>
</dbReference>
<dbReference type="Gene3D" id="3.40.980.10">
    <property type="entry name" value="MoaB/Mog-like domain"/>
    <property type="match status" value="1"/>
</dbReference>
<keyword evidence="9" id="KW-1185">Reference proteome</keyword>
<dbReference type="PANTHER" id="PTHR10192">
    <property type="entry name" value="MOLYBDOPTERIN BIOSYNTHESIS PROTEIN"/>
    <property type="match status" value="1"/>
</dbReference>
<evidence type="ECO:0000256" key="6">
    <source>
        <dbReference type="RuleBase" id="RU365090"/>
    </source>
</evidence>
<dbReference type="InterPro" id="IPR005110">
    <property type="entry name" value="MoeA_linker/N"/>
</dbReference>
<evidence type="ECO:0000256" key="4">
    <source>
        <dbReference type="ARBA" id="ARBA00023150"/>
    </source>
</evidence>
<dbReference type="InterPro" id="IPR038987">
    <property type="entry name" value="MoeA-like"/>
</dbReference>
<dbReference type="CDD" id="cd00887">
    <property type="entry name" value="MoeA"/>
    <property type="match status" value="1"/>
</dbReference>
<dbReference type="SUPFAM" id="SSF53218">
    <property type="entry name" value="Molybdenum cofactor biosynthesis proteins"/>
    <property type="match status" value="1"/>
</dbReference>
<evidence type="ECO:0000313" key="9">
    <source>
        <dbReference type="Proteomes" id="UP001274321"/>
    </source>
</evidence>
<comment type="similarity">
    <text evidence="3 6">Belongs to the MoeA family.</text>
</comment>
<comment type="pathway">
    <text evidence="2 6">Cofactor biosynthesis; molybdopterin biosynthesis.</text>
</comment>
<dbReference type="Pfam" id="PF03453">
    <property type="entry name" value="MoeA_N"/>
    <property type="match status" value="1"/>
</dbReference>
<accession>A0ABU4RLD0</accession>
<name>A0ABU4RLD0_9HYPH</name>
<dbReference type="InterPro" id="IPR036135">
    <property type="entry name" value="MoeA_linker/N_sf"/>
</dbReference>
<sequence length="407" mass="42928">MTGQPLLSVSDALARVLAGAGPVGSEAVDYAAALGRTLVEPLAARRTQPPFRSSAMDGYAVRAANAQTGAELRVIGESSAGHVFEQPLNSGEAVRIFTGGALPEGADAILIQENAKRDADRVRVLTGVTEGQFVRAEGLDFRSGDVLVEPGQRLSPRMVGLAAATGNVQVHVARKPCVAVLSTGDELVPPGAEPRRGQITASNNSALCALVEAAGGEATDFGIAADDLDTIRAACRRARDEGFDVLVTTGGASVGDHDLIRPALAAEGMTLDFWRIAMRPGRPMMFGTLGGMRTLGLPGNPVSAHVCAWLFLVPLVRALLGRREIHHRLERAQLSIALPANDWREDYVRGRLTFDSHGVPVASPAQKQDSSMLRVLADSNCLIVRAANEGPQPAGSVCRVLRLTDFD</sequence>
<dbReference type="Pfam" id="PF00994">
    <property type="entry name" value="MoCF_biosynth"/>
    <property type="match status" value="1"/>
</dbReference>
<feature type="domain" description="MoaB/Mog" evidence="7">
    <location>
        <begin position="179"/>
        <end position="318"/>
    </location>
</feature>
<evidence type="ECO:0000256" key="5">
    <source>
        <dbReference type="ARBA" id="ARBA00047317"/>
    </source>
</evidence>
<reference evidence="8 9" key="1">
    <citation type="submission" date="2023-11" db="EMBL/GenBank/DDBJ databases">
        <authorList>
            <person name="Bao R."/>
        </authorList>
    </citation>
    <scope>NUCLEOTIDE SEQUENCE [LARGE SCALE GENOMIC DNA]</scope>
    <source>
        <strain evidence="8 9">PJ23</strain>
    </source>
</reference>
<dbReference type="NCBIfam" id="NF045515">
    <property type="entry name" value="Glp_gephyrin"/>
    <property type="match status" value="1"/>
</dbReference>
<comment type="function">
    <text evidence="1 6">Catalyzes the insertion of molybdate into adenylated molybdopterin with the concomitant release of AMP.</text>
</comment>
<dbReference type="Proteomes" id="UP001274321">
    <property type="component" value="Unassembled WGS sequence"/>
</dbReference>
<dbReference type="PROSITE" id="PS01079">
    <property type="entry name" value="MOCF_BIOSYNTHESIS_2"/>
    <property type="match status" value="1"/>
</dbReference>
<comment type="catalytic activity">
    <reaction evidence="5">
        <text>adenylyl-molybdopterin + molybdate = Mo-molybdopterin + AMP + H(+)</text>
        <dbReference type="Rhea" id="RHEA:35047"/>
        <dbReference type="ChEBI" id="CHEBI:15378"/>
        <dbReference type="ChEBI" id="CHEBI:36264"/>
        <dbReference type="ChEBI" id="CHEBI:62727"/>
        <dbReference type="ChEBI" id="CHEBI:71302"/>
        <dbReference type="ChEBI" id="CHEBI:456215"/>
        <dbReference type="EC" id="2.10.1.1"/>
    </reaction>
</comment>
<evidence type="ECO:0000313" key="8">
    <source>
        <dbReference type="EMBL" id="MDX6805391.1"/>
    </source>
</evidence>
<proteinExistence type="inferred from homology"/>
<dbReference type="PANTHER" id="PTHR10192:SF5">
    <property type="entry name" value="GEPHYRIN"/>
    <property type="match status" value="1"/>
</dbReference>
<dbReference type="Pfam" id="PF03454">
    <property type="entry name" value="MoeA_C"/>
    <property type="match status" value="1"/>
</dbReference>
<keyword evidence="6" id="KW-0460">Magnesium</keyword>
<dbReference type="EMBL" id="JAXAFJ010000002">
    <property type="protein sequence ID" value="MDX6805391.1"/>
    <property type="molecule type" value="Genomic_DNA"/>
</dbReference>
<dbReference type="NCBIfam" id="TIGR00177">
    <property type="entry name" value="molyb_syn"/>
    <property type="match status" value="1"/>
</dbReference>
<dbReference type="EC" id="2.10.1.1" evidence="6"/>
<dbReference type="Gene3D" id="2.170.190.11">
    <property type="entry name" value="Molybdopterin biosynthesis moea protein, domain 3"/>
    <property type="match status" value="1"/>
</dbReference>
<gene>
    <name evidence="8" type="ORF">SCD90_04880</name>
</gene>
<evidence type="ECO:0000256" key="3">
    <source>
        <dbReference type="ARBA" id="ARBA00010763"/>
    </source>
</evidence>
<keyword evidence="6" id="KW-0808">Transferase</keyword>
<dbReference type="InterPro" id="IPR008284">
    <property type="entry name" value="MoCF_biosynth_CS"/>
</dbReference>
<keyword evidence="4 6" id="KW-0501">Molybdenum cofactor biosynthesis</keyword>
<dbReference type="InterPro" id="IPR001453">
    <property type="entry name" value="MoaB/Mog_dom"/>
</dbReference>
<keyword evidence="6" id="KW-0479">Metal-binding</keyword>
<dbReference type="Gene3D" id="3.90.105.10">
    <property type="entry name" value="Molybdopterin biosynthesis moea protein, domain 2"/>
    <property type="match status" value="1"/>
</dbReference>